<dbReference type="InterPro" id="IPR011008">
    <property type="entry name" value="Dimeric_a/b-barrel"/>
</dbReference>
<keyword evidence="3" id="KW-0503">Monooxygenase</keyword>
<accession>A0ABW2AYJ3</accession>
<evidence type="ECO:0000256" key="1">
    <source>
        <dbReference type="SAM" id="SignalP"/>
    </source>
</evidence>
<feature type="domain" description="ABM" evidence="2">
    <location>
        <begin position="26"/>
        <end position="92"/>
    </location>
</feature>
<dbReference type="GO" id="GO:0004497">
    <property type="term" value="F:monooxygenase activity"/>
    <property type="evidence" value="ECO:0007669"/>
    <property type="project" value="UniProtKB-KW"/>
</dbReference>
<dbReference type="Pfam" id="PF03992">
    <property type="entry name" value="ABM"/>
    <property type="match status" value="1"/>
</dbReference>
<dbReference type="SUPFAM" id="SSF54909">
    <property type="entry name" value="Dimeric alpha+beta barrel"/>
    <property type="match status" value="1"/>
</dbReference>
<dbReference type="EC" id="1.14.-.-" evidence="3"/>
<gene>
    <name evidence="3" type="ORF">ACFQFQ_01635</name>
</gene>
<evidence type="ECO:0000313" key="4">
    <source>
        <dbReference type="Proteomes" id="UP001596353"/>
    </source>
</evidence>
<dbReference type="InterPro" id="IPR007138">
    <property type="entry name" value="ABM_dom"/>
</dbReference>
<comment type="caution">
    <text evidence="3">The sequence shown here is derived from an EMBL/GenBank/DDBJ whole genome shotgun (WGS) entry which is preliminary data.</text>
</comment>
<sequence length="122" mass="13585">MFRLIPPALTTAILIAGGAAMAQQTVTLINVFEVPEERYEETVAMWEAARDVMKAQPGYIATSLHTALDEGATFRLVNIAEWESPAHFQAAAKALKEAETPKVEGLKFHPMLYRMLRQDPEN</sequence>
<keyword evidence="3" id="KW-0560">Oxidoreductase</keyword>
<organism evidence="3 4">
    <name type="scientific">Sulfitobacter porphyrae</name>
    <dbReference type="NCBI Taxonomy" id="1246864"/>
    <lineage>
        <taxon>Bacteria</taxon>
        <taxon>Pseudomonadati</taxon>
        <taxon>Pseudomonadota</taxon>
        <taxon>Alphaproteobacteria</taxon>
        <taxon>Rhodobacterales</taxon>
        <taxon>Roseobacteraceae</taxon>
        <taxon>Sulfitobacter</taxon>
    </lineage>
</organism>
<evidence type="ECO:0000313" key="3">
    <source>
        <dbReference type="EMBL" id="MFC6758494.1"/>
    </source>
</evidence>
<keyword evidence="4" id="KW-1185">Reference proteome</keyword>
<dbReference type="Gene3D" id="3.30.70.100">
    <property type="match status" value="1"/>
</dbReference>
<dbReference type="Proteomes" id="UP001596353">
    <property type="component" value="Unassembled WGS sequence"/>
</dbReference>
<proteinExistence type="predicted"/>
<keyword evidence="1" id="KW-0732">Signal</keyword>
<name>A0ABW2AYJ3_9RHOB</name>
<dbReference type="EMBL" id="JBHSWG010000001">
    <property type="protein sequence ID" value="MFC6758494.1"/>
    <property type="molecule type" value="Genomic_DNA"/>
</dbReference>
<feature type="signal peptide" evidence="1">
    <location>
        <begin position="1"/>
        <end position="22"/>
    </location>
</feature>
<feature type="chain" id="PRO_5046518223" evidence="1">
    <location>
        <begin position="23"/>
        <end position="122"/>
    </location>
</feature>
<protein>
    <submittedName>
        <fullName evidence="3">Antibiotic biosynthesis monooxygenase family protein</fullName>
        <ecNumber evidence="3">1.14.-.-</ecNumber>
    </submittedName>
</protein>
<evidence type="ECO:0000259" key="2">
    <source>
        <dbReference type="Pfam" id="PF03992"/>
    </source>
</evidence>
<reference evidence="4" key="1">
    <citation type="journal article" date="2019" name="Int. J. Syst. Evol. Microbiol.">
        <title>The Global Catalogue of Microorganisms (GCM) 10K type strain sequencing project: providing services to taxonomists for standard genome sequencing and annotation.</title>
        <authorList>
            <consortium name="The Broad Institute Genomics Platform"/>
            <consortium name="The Broad Institute Genome Sequencing Center for Infectious Disease"/>
            <person name="Wu L."/>
            <person name="Ma J."/>
        </authorList>
    </citation>
    <scope>NUCLEOTIDE SEQUENCE [LARGE SCALE GENOMIC DNA]</scope>
    <source>
        <strain evidence="4">CCUG 66188</strain>
    </source>
</reference>